<dbReference type="Proteomes" id="UP000009168">
    <property type="component" value="Unassembled WGS sequence"/>
</dbReference>
<feature type="compositionally biased region" description="Polar residues" evidence="1">
    <location>
        <begin position="76"/>
        <end position="91"/>
    </location>
</feature>
<evidence type="ECO:0000313" key="3">
    <source>
        <dbReference type="Proteomes" id="UP000009168"/>
    </source>
</evidence>
<evidence type="ECO:0000256" key="1">
    <source>
        <dbReference type="SAM" id="MobiDB-lite"/>
    </source>
</evidence>
<sequence length="680" mass="79464">MNISTNQQLSNIGSQTNLLDFLAQENSQSQKQIDNNVILKNDTSIKEKGKKKKYFVARKVQPNIGKIVEDQEHEQTPSSQGKQEIYQNPDNNNYEIDQQQRRFSQANQNQNIKNEYQQEFQKKRNFSLENNIQEGQSPTFLPFLNNLPSVNQSLNNSQYVPGFTPQQNSIQNQGNGKRNISPNQILKGVIEKPSAFQSYFNRESNDAQNNVIKSSNLNESVIPHVNISGIDDSMDVSSSHMDRNIFLKHNQPLYQPQIGDNGPKFDKNGKIIPRSIVGKPEWFLKNQGSKLTKEDLSIFTPKRQRQLTTQSISVKSRSLNKSNLKNALKIQQDVKITKYQLEKQLEAIRERIKHNIEVENKAVQQLKTTDKLRFTQQTRNLEKFNQIEKEWMNFIEYSSSKMHRDYTQSQLLQQDGFRQKKEMTDVFETAKGAFDLFGSRVWYMNLRNPQEDQQLNPDEGDYKDIIKSKSQVNMNPLVVLEDMPLAFNRALPQGMVKKQLEIVRKPLATSLNQSLKMSKSISQYSLNQSKITNKPFQSFDSLKYYNQRLSSLRDDMKFHKKILIDQNLELDNLIIFGQNQLQREQDMLYNSKEDLFEYKKQEPEPCNLLNVTFEFSQLNCLYPLIFLKKYIQMQKKQSKYNMISTESSKKELQKILVYHKQIDILQIYQVQAKTENKNIN</sequence>
<dbReference type="KEGG" id="tet:TTHERM_00486170"/>
<gene>
    <name evidence="2" type="ORF">TTHERM_00486170</name>
</gene>
<dbReference type="AlphaFoldDB" id="I7LTF8"/>
<proteinExistence type="predicted"/>
<evidence type="ECO:0000313" key="2">
    <source>
        <dbReference type="EMBL" id="EAR85166.2"/>
    </source>
</evidence>
<dbReference type="OrthoDB" id="294053at2759"/>
<organism evidence="2 3">
    <name type="scientific">Tetrahymena thermophila (strain SB210)</name>
    <dbReference type="NCBI Taxonomy" id="312017"/>
    <lineage>
        <taxon>Eukaryota</taxon>
        <taxon>Sar</taxon>
        <taxon>Alveolata</taxon>
        <taxon>Ciliophora</taxon>
        <taxon>Intramacronucleata</taxon>
        <taxon>Oligohymenophorea</taxon>
        <taxon>Hymenostomatida</taxon>
        <taxon>Tetrahymenina</taxon>
        <taxon>Tetrahymenidae</taxon>
        <taxon>Tetrahymena</taxon>
    </lineage>
</organism>
<protein>
    <submittedName>
        <fullName evidence="2">Uncharacterized protein</fullName>
    </submittedName>
</protein>
<dbReference type="RefSeq" id="XP_001032829.2">
    <property type="nucleotide sequence ID" value="XM_001032829.2"/>
</dbReference>
<dbReference type="EMBL" id="GG662587">
    <property type="protein sequence ID" value="EAR85166.2"/>
    <property type="molecule type" value="Genomic_DNA"/>
</dbReference>
<name>I7LTF8_TETTS</name>
<dbReference type="GeneID" id="7831126"/>
<dbReference type="InParanoid" id="I7LTF8"/>
<reference evidence="3" key="1">
    <citation type="journal article" date="2006" name="PLoS Biol.">
        <title>Macronuclear genome sequence of the ciliate Tetrahymena thermophila, a model eukaryote.</title>
        <authorList>
            <person name="Eisen J.A."/>
            <person name="Coyne R.S."/>
            <person name="Wu M."/>
            <person name="Wu D."/>
            <person name="Thiagarajan M."/>
            <person name="Wortman J.R."/>
            <person name="Badger J.H."/>
            <person name="Ren Q."/>
            <person name="Amedeo P."/>
            <person name="Jones K.M."/>
            <person name="Tallon L.J."/>
            <person name="Delcher A.L."/>
            <person name="Salzberg S.L."/>
            <person name="Silva J.C."/>
            <person name="Haas B.J."/>
            <person name="Majoros W.H."/>
            <person name="Farzad M."/>
            <person name="Carlton J.M."/>
            <person name="Smith R.K. Jr."/>
            <person name="Garg J."/>
            <person name="Pearlman R.E."/>
            <person name="Karrer K.M."/>
            <person name="Sun L."/>
            <person name="Manning G."/>
            <person name="Elde N.C."/>
            <person name="Turkewitz A.P."/>
            <person name="Asai D.J."/>
            <person name="Wilkes D.E."/>
            <person name="Wang Y."/>
            <person name="Cai H."/>
            <person name="Collins K."/>
            <person name="Stewart B.A."/>
            <person name="Lee S.R."/>
            <person name="Wilamowska K."/>
            <person name="Weinberg Z."/>
            <person name="Ruzzo W.L."/>
            <person name="Wloga D."/>
            <person name="Gaertig J."/>
            <person name="Frankel J."/>
            <person name="Tsao C.-C."/>
            <person name="Gorovsky M.A."/>
            <person name="Keeling P.J."/>
            <person name="Waller R.F."/>
            <person name="Patron N.J."/>
            <person name="Cherry J.M."/>
            <person name="Stover N.A."/>
            <person name="Krieger C.J."/>
            <person name="del Toro C."/>
            <person name="Ryder H.F."/>
            <person name="Williamson S.C."/>
            <person name="Barbeau R.A."/>
            <person name="Hamilton E.P."/>
            <person name="Orias E."/>
        </authorList>
    </citation>
    <scope>NUCLEOTIDE SEQUENCE [LARGE SCALE GENOMIC DNA]</scope>
    <source>
        <strain evidence="3">SB210</strain>
    </source>
</reference>
<accession>I7LTF8</accession>
<keyword evidence="3" id="KW-1185">Reference proteome</keyword>
<feature type="region of interest" description="Disordered" evidence="1">
    <location>
        <begin position="69"/>
        <end position="91"/>
    </location>
</feature>
<dbReference type="eggNOG" id="ENOG502SRMU">
    <property type="taxonomic scope" value="Eukaryota"/>
</dbReference>